<feature type="region of interest" description="Disordered" evidence="8">
    <location>
        <begin position="453"/>
        <end position="481"/>
    </location>
</feature>
<reference evidence="11" key="2">
    <citation type="submission" date="2025-08" db="UniProtKB">
        <authorList>
            <consortium name="RefSeq"/>
        </authorList>
    </citation>
    <scope>IDENTIFICATION</scope>
    <source>
        <tissue evidence="11">Leaf</tissue>
    </source>
</reference>
<dbReference type="PROSITE" id="PS50808">
    <property type="entry name" value="ZF_BED"/>
    <property type="match status" value="1"/>
</dbReference>
<accession>A0ABM0VY25</accession>
<feature type="region of interest" description="Disordered" evidence="8">
    <location>
        <begin position="25"/>
        <end position="53"/>
    </location>
</feature>
<dbReference type="Pfam" id="PF14372">
    <property type="entry name" value="hAT-like_RNase-H"/>
    <property type="match status" value="1"/>
</dbReference>
<evidence type="ECO:0000256" key="6">
    <source>
        <dbReference type="ARBA" id="ARBA00023163"/>
    </source>
</evidence>
<evidence type="ECO:0000256" key="5">
    <source>
        <dbReference type="ARBA" id="ARBA00023125"/>
    </source>
</evidence>
<dbReference type="RefSeq" id="XP_010462855.1">
    <property type="nucleotide sequence ID" value="XM_010464553.1"/>
</dbReference>
<dbReference type="SUPFAM" id="SSF53098">
    <property type="entry name" value="Ribonuclease H-like"/>
    <property type="match status" value="1"/>
</dbReference>
<evidence type="ECO:0000313" key="10">
    <source>
        <dbReference type="Proteomes" id="UP000694864"/>
    </source>
</evidence>
<protein>
    <submittedName>
        <fullName evidence="11">Zinc finger BED domain-containing protein RICESLEEPER 2-like</fullName>
    </submittedName>
</protein>
<organism evidence="10 11">
    <name type="scientific">Camelina sativa</name>
    <name type="common">False flax</name>
    <name type="synonym">Myagrum sativum</name>
    <dbReference type="NCBI Taxonomy" id="90675"/>
    <lineage>
        <taxon>Eukaryota</taxon>
        <taxon>Viridiplantae</taxon>
        <taxon>Streptophyta</taxon>
        <taxon>Embryophyta</taxon>
        <taxon>Tracheophyta</taxon>
        <taxon>Spermatophyta</taxon>
        <taxon>Magnoliopsida</taxon>
        <taxon>eudicotyledons</taxon>
        <taxon>Gunneridae</taxon>
        <taxon>Pentapetalae</taxon>
        <taxon>rosids</taxon>
        <taxon>malvids</taxon>
        <taxon>Brassicales</taxon>
        <taxon>Brassicaceae</taxon>
        <taxon>Camelineae</taxon>
        <taxon>Camelina</taxon>
    </lineage>
</organism>
<dbReference type="GeneID" id="104743479"/>
<gene>
    <name evidence="11" type="primary">LOC104743479</name>
</gene>
<dbReference type="PANTHER" id="PTHR46481">
    <property type="entry name" value="ZINC FINGER BED DOMAIN-CONTAINING PROTEIN 4"/>
    <property type="match status" value="1"/>
</dbReference>
<keyword evidence="2 7" id="KW-0863">Zinc-finger</keyword>
<feature type="compositionally biased region" description="Low complexity" evidence="8">
    <location>
        <begin position="455"/>
        <end position="477"/>
    </location>
</feature>
<keyword evidence="10" id="KW-1185">Reference proteome</keyword>
<evidence type="ECO:0000259" key="9">
    <source>
        <dbReference type="PROSITE" id="PS50808"/>
    </source>
</evidence>
<keyword evidence="3" id="KW-0862">Zinc</keyword>
<dbReference type="InterPro" id="IPR036236">
    <property type="entry name" value="Znf_C2H2_sf"/>
</dbReference>
<keyword evidence="1" id="KW-0479">Metal-binding</keyword>
<dbReference type="InterPro" id="IPR052035">
    <property type="entry name" value="ZnF_BED_domain_contain"/>
</dbReference>
<dbReference type="SMART" id="SM00614">
    <property type="entry name" value="ZnF_BED"/>
    <property type="match status" value="1"/>
</dbReference>
<evidence type="ECO:0000256" key="4">
    <source>
        <dbReference type="ARBA" id="ARBA00023015"/>
    </source>
</evidence>
<proteinExistence type="predicted"/>
<dbReference type="InterPro" id="IPR012337">
    <property type="entry name" value="RNaseH-like_sf"/>
</dbReference>
<name>A0ABM0VY25_CAMSA</name>
<evidence type="ECO:0000256" key="3">
    <source>
        <dbReference type="ARBA" id="ARBA00022833"/>
    </source>
</evidence>
<evidence type="ECO:0000313" key="11">
    <source>
        <dbReference type="RefSeq" id="XP_010462855.1"/>
    </source>
</evidence>
<reference evidence="10" key="1">
    <citation type="journal article" date="2014" name="Nat. Commun.">
        <title>The emerging biofuel crop Camelina sativa retains a highly undifferentiated hexaploid genome structure.</title>
        <authorList>
            <person name="Kagale S."/>
            <person name="Koh C."/>
            <person name="Nixon J."/>
            <person name="Bollina V."/>
            <person name="Clarke W.E."/>
            <person name="Tuteja R."/>
            <person name="Spillane C."/>
            <person name="Robinson S.J."/>
            <person name="Links M.G."/>
            <person name="Clarke C."/>
            <person name="Higgins E.E."/>
            <person name="Huebert T."/>
            <person name="Sharpe A.G."/>
            <person name="Parkin I.A."/>
        </authorList>
    </citation>
    <scope>NUCLEOTIDE SEQUENCE [LARGE SCALE GENOMIC DNA]</scope>
    <source>
        <strain evidence="10">cv. DH55</strain>
    </source>
</reference>
<feature type="domain" description="BED-type" evidence="9">
    <location>
        <begin position="58"/>
        <end position="114"/>
    </location>
</feature>
<dbReference type="Pfam" id="PF02892">
    <property type="entry name" value="zf-BED"/>
    <property type="match status" value="1"/>
</dbReference>
<evidence type="ECO:0000256" key="7">
    <source>
        <dbReference type="PROSITE-ProRule" id="PRU00027"/>
    </source>
</evidence>
<keyword evidence="5" id="KW-0238">DNA-binding</keyword>
<keyword evidence="6" id="KW-0804">Transcription</keyword>
<sequence length="541" mass="63142">MDFVCVINGGLVCVIDGDGFEFDDQGEGFQTPEANQWGKRKQNHKDGDEQPKTLRQITPRSGVWVHFTRLPNNRNICTCHYCKREYKCPSKSGTKNLWNHLEVCKEHKAWLEGKDPKLSQQVINKDGNLQNAKVREIVFREASNEMLVIGELPLSFIECMAWRHFCSKMNLYKPHSRRTATRDIVEMFIQRKSTMRKWFIANKQRVSLTIDIWVSDVTDNVNYPSFYSQMARASYMVITTHYIDQYWRLKKLIIGFKYVTDHKRKTISVDNATANTNALSKFETAFSLVSDESLVMKGEFMHVRCAGHIINLIVRDGLTEVSENRAIKYKLAFDKMETEDKLYNDHFLEIDNGKKRVGPPSFNDWRAVESYDSELKIKAEEMYKKFDKYWDEINNINMMLIIATVFDPSKKLYFAKICFAKLYGEETPTYKEMYDKVYNLLVDMFKEYSDRYAKSQPSQPSQSSQSSQSQPFQSSQPDVSEADSVPRLFTIDKRYKAALNEIGVQWMKQDIAIESKVLTNAQILAEVEYEDRLEKQFCIED</sequence>
<dbReference type="PANTHER" id="PTHR46481:SF2">
    <property type="entry name" value="BED-TYPE DOMAIN-CONTAINING PROTEIN"/>
    <property type="match status" value="1"/>
</dbReference>
<dbReference type="Proteomes" id="UP000694864">
    <property type="component" value="Chromosome 14"/>
</dbReference>
<evidence type="ECO:0000256" key="8">
    <source>
        <dbReference type="SAM" id="MobiDB-lite"/>
    </source>
</evidence>
<evidence type="ECO:0000256" key="1">
    <source>
        <dbReference type="ARBA" id="ARBA00022723"/>
    </source>
</evidence>
<dbReference type="InterPro" id="IPR003656">
    <property type="entry name" value="Znf_BED"/>
</dbReference>
<dbReference type="InterPro" id="IPR025525">
    <property type="entry name" value="hAT-like_transposase_RNase-H"/>
</dbReference>
<keyword evidence="4" id="KW-0805">Transcription regulation</keyword>
<dbReference type="SUPFAM" id="SSF57667">
    <property type="entry name" value="beta-beta-alpha zinc fingers"/>
    <property type="match status" value="1"/>
</dbReference>
<evidence type="ECO:0000256" key="2">
    <source>
        <dbReference type="ARBA" id="ARBA00022771"/>
    </source>
</evidence>